<feature type="domain" description="ZNFX1" evidence="1">
    <location>
        <begin position="4"/>
        <end position="62"/>
    </location>
</feature>
<accession>A0AAV8XIR6</accession>
<dbReference type="AlphaFoldDB" id="A0AAV8XIR6"/>
<comment type="caution">
    <text evidence="2">The sequence shown here is derived from an EMBL/GenBank/DDBJ whole genome shotgun (WGS) entry which is preliminary data.</text>
</comment>
<dbReference type="InterPro" id="IPR057373">
    <property type="entry name" value="ZNFX1"/>
</dbReference>
<proteinExistence type="predicted"/>
<keyword evidence="3" id="KW-1185">Reference proteome</keyword>
<evidence type="ECO:0000313" key="2">
    <source>
        <dbReference type="EMBL" id="KAJ8938436.1"/>
    </source>
</evidence>
<dbReference type="Proteomes" id="UP001162156">
    <property type="component" value="Unassembled WGS sequence"/>
</dbReference>
<reference evidence="2" key="1">
    <citation type="journal article" date="2023" name="Insect Mol. Biol.">
        <title>Genome sequencing provides insights into the evolution of gene families encoding plant cell wall-degrading enzymes in longhorned beetles.</title>
        <authorList>
            <person name="Shin N.R."/>
            <person name="Okamura Y."/>
            <person name="Kirsch R."/>
            <person name="Pauchet Y."/>
        </authorList>
    </citation>
    <scope>NUCLEOTIDE SEQUENCE</scope>
    <source>
        <strain evidence="2">RBIC_L_NR</strain>
    </source>
</reference>
<protein>
    <recommendedName>
        <fullName evidence="1">ZNFX1 domain-containing protein</fullName>
    </recommendedName>
</protein>
<sequence length="63" mass="7683">METVNEQNCYRIQYDSSKKKKTFQYENSRRFMFGSLLCFTSDNFQSLIFGKIVQRDIRDLEKR</sequence>
<evidence type="ECO:0000259" key="1">
    <source>
        <dbReference type="Pfam" id="PF25396"/>
    </source>
</evidence>
<evidence type="ECO:0000313" key="3">
    <source>
        <dbReference type="Proteomes" id="UP001162156"/>
    </source>
</evidence>
<dbReference type="EMBL" id="JANEYF010003187">
    <property type="protein sequence ID" value="KAJ8938436.1"/>
    <property type="molecule type" value="Genomic_DNA"/>
</dbReference>
<dbReference type="Pfam" id="PF25396">
    <property type="entry name" value="ZNFX1"/>
    <property type="match status" value="1"/>
</dbReference>
<organism evidence="2 3">
    <name type="scientific">Rhamnusium bicolor</name>
    <dbReference type="NCBI Taxonomy" id="1586634"/>
    <lineage>
        <taxon>Eukaryota</taxon>
        <taxon>Metazoa</taxon>
        <taxon>Ecdysozoa</taxon>
        <taxon>Arthropoda</taxon>
        <taxon>Hexapoda</taxon>
        <taxon>Insecta</taxon>
        <taxon>Pterygota</taxon>
        <taxon>Neoptera</taxon>
        <taxon>Endopterygota</taxon>
        <taxon>Coleoptera</taxon>
        <taxon>Polyphaga</taxon>
        <taxon>Cucujiformia</taxon>
        <taxon>Chrysomeloidea</taxon>
        <taxon>Cerambycidae</taxon>
        <taxon>Lepturinae</taxon>
        <taxon>Rhagiini</taxon>
        <taxon>Rhamnusium</taxon>
    </lineage>
</organism>
<gene>
    <name evidence="2" type="ORF">NQ314_011472</name>
</gene>
<name>A0AAV8XIR6_9CUCU</name>